<evidence type="ECO:0000256" key="4">
    <source>
        <dbReference type="ARBA" id="ARBA00022884"/>
    </source>
</evidence>
<protein>
    <recommendedName>
        <fullName evidence="7">RNase III domain-containing protein</fullName>
    </recommendedName>
</protein>
<dbReference type="Gene3D" id="3.30.160.20">
    <property type="match status" value="1"/>
</dbReference>
<dbReference type="GO" id="GO:0006369">
    <property type="term" value="P:termination of RNA polymerase II transcription"/>
    <property type="evidence" value="ECO:0007669"/>
    <property type="project" value="TreeGrafter"/>
</dbReference>
<dbReference type="InterPro" id="IPR014720">
    <property type="entry name" value="dsRBD_dom"/>
</dbReference>
<dbReference type="GO" id="GO:0005654">
    <property type="term" value="C:nucleoplasm"/>
    <property type="evidence" value="ECO:0007669"/>
    <property type="project" value="TreeGrafter"/>
</dbReference>
<proteinExistence type="predicted"/>
<dbReference type="GO" id="GO:0003723">
    <property type="term" value="F:RNA binding"/>
    <property type="evidence" value="ECO:0007669"/>
    <property type="project" value="UniProtKB-KW"/>
</dbReference>
<keyword evidence="6" id="KW-0812">Transmembrane</keyword>
<dbReference type="PROSITE" id="PS00517">
    <property type="entry name" value="RNASE_3_1"/>
    <property type="match status" value="1"/>
</dbReference>
<dbReference type="AlphaFoldDB" id="A0A2U9R947"/>
<dbReference type="SUPFAM" id="SSF54768">
    <property type="entry name" value="dsRNA-binding domain-like"/>
    <property type="match status" value="1"/>
</dbReference>
<keyword evidence="6" id="KW-1133">Transmembrane helix</keyword>
<dbReference type="VEuPathDB" id="FungiDB:C5L36_0D06090"/>
<feature type="domain" description="RNase III" evidence="7">
    <location>
        <begin position="257"/>
        <end position="386"/>
    </location>
</feature>
<dbReference type="OrthoDB" id="2392202at2759"/>
<keyword evidence="3" id="KW-0378">Hydrolase</keyword>
<name>A0A2U9R947_PICKU</name>
<dbReference type="InterPro" id="IPR000999">
    <property type="entry name" value="RNase_III_dom"/>
</dbReference>
<evidence type="ECO:0000259" key="7">
    <source>
        <dbReference type="PROSITE" id="PS50142"/>
    </source>
</evidence>
<dbReference type="GO" id="GO:0034475">
    <property type="term" value="P:U4 snRNA 3'-end processing"/>
    <property type="evidence" value="ECO:0007669"/>
    <property type="project" value="TreeGrafter"/>
</dbReference>
<dbReference type="InterPro" id="IPR036389">
    <property type="entry name" value="RNase_III_sf"/>
</dbReference>
<dbReference type="SMART" id="SM00535">
    <property type="entry name" value="RIBOc"/>
    <property type="match status" value="1"/>
</dbReference>
<dbReference type="PROSITE" id="PS50142">
    <property type="entry name" value="RNASE_3_2"/>
    <property type="match status" value="1"/>
</dbReference>
<dbReference type="Pfam" id="PF00636">
    <property type="entry name" value="Ribonuclease_3"/>
    <property type="match status" value="1"/>
</dbReference>
<feature type="region of interest" description="Disordered" evidence="5">
    <location>
        <begin position="64"/>
        <end position="107"/>
    </location>
</feature>
<dbReference type="SUPFAM" id="SSF69065">
    <property type="entry name" value="RNase III domain-like"/>
    <property type="match status" value="1"/>
</dbReference>
<dbReference type="STRING" id="4909.A0A2U9R947"/>
<keyword evidence="4" id="KW-0694">RNA-binding</keyword>
<accession>A0A2U9R947</accession>
<dbReference type="EMBL" id="CP028776">
    <property type="protein sequence ID" value="AWU77883.1"/>
    <property type="molecule type" value="Genomic_DNA"/>
</dbReference>
<dbReference type="Pfam" id="PF00035">
    <property type="entry name" value="dsrm"/>
    <property type="match status" value="1"/>
</dbReference>
<feature type="compositionally biased region" description="Basic and acidic residues" evidence="5">
    <location>
        <begin position="84"/>
        <end position="100"/>
    </location>
</feature>
<evidence type="ECO:0000256" key="3">
    <source>
        <dbReference type="ARBA" id="ARBA00022801"/>
    </source>
</evidence>
<sequence length="701" mass="79706">MKIPPSRIDCIQDFFFFFFQTFFLLNLLYIIIEADNSRISSTMSKRALDEVESSVVEEKVLKKKQKLDKQGKEKDKKSKRSKRDKSEDSKNLKEKRKDKYGVNSKNADGQNLEKIEPAIIKQIAISDLMSVEHSVCVIQENLKKLMQLAPNLRDLEQYTNFLIAQSTKSGMGTNGDITAKILLLSKSHKIQLASQLKTLSENGQLPIVKQIIDFDNDTVLENVSDVQLKLKEKNRELHRGGTSSEAFNSLLPPLPTIDDSVLEAKVFVHKSATNNELLSSKQDTVQSNNERLEFLGDAVLETVISDVIEYRYRGFDEGQLSSLRSTLVKNETIELLSRAYKFPERQMELLDSHMVKTELTEFKVGKNKRIADLFEAYIGALFIDKGRNGPAYDFIKDWLSKVYSPILKEFDGFDHLKYLHVSSKLRNQLLSETPETVACKADQNKSKHIQFDTLDSEEDKVSEVESTSSATVLEKELKFPITFTSSEPVNKLAKGELYALIGSAKLHPIYKNEKSQNDSKHYLTTCSIAEDILGYGEGRNLKDSSARAAQAALLNKPMIEKYHLLRMMTPRSETRASQKLEFVEKPEVASSTTLKQYTPKFLKTVQYIGKDEIPTPNSSSKNKLVDLLAKKGVVPRYHVEEDKENKSILPMFRTTLKVNDIDVAYCIDASKKKGLNKVSQWLLQKIEEVGEKTIYHDLKLE</sequence>
<evidence type="ECO:0000256" key="2">
    <source>
        <dbReference type="ARBA" id="ARBA00022759"/>
    </source>
</evidence>
<evidence type="ECO:0000256" key="6">
    <source>
        <dbReference type="SAM" id="Phobius"/>
    </source>
</evidence>
<evidence type="ECO:0000313" key="8">
    <source>
        <dbReference type="EMBL" id="AWU77883.1"/>
    </source>
</evidence>
<evidence type="ECO:0000313" key="9">
    <source>
        <dbReference type="Proteomes" id="UP000249293"/>
    </source>
</evidence>
<keyword evidence="1" id="KW-0540">Nuclease</keyword>
<feature type="compositionally biased region" description="Basic and acidic residues" evidence="5">
    <location>
        <begin position="67"/>
        <end position="76"/>
    </location>
</feature>
<dbReference type="RefSeq" id="XP_029323359.1">
    <property type="nucleotide sequence ID" value="XM_029467499.1"/>
</dbReference>
<reference evidence="8 9" key="1">
    <citation type="submission" date="2018-06" db="EMBL/GenBank/DDBJ databases">
        <title>Population genomics shows no distinction between pathogenic Candida krusei and environmental Pichia kudriavzevii: One species, four names.</title>
        <authorList>
            <person name="Douglass A.P."/>
            <person name="Offei B."/>
            <person name="Braun-Galleani S."/>
            <person name="Coughlan A.Y."/>
            <person name="Martos A."/>
            <person name="Ortiz-Merino R.A."/>
            <person name="Byrne K.P."/>
            <person name="Wolfe K.H."/>
        </authorList>
    </citation>
    <scope>NUCLEOTIDE SEQUENCE [LARGE SCALE GENOMIC DNA]</scope>
    <source>
        <strain evidence="8 9">CBS573</strain>
    </source>
</reference>
<dbReference type="Gene3D" id="1.10.1520.10">
    <property type="entry name" value="Ribonuclease III domain"/>
    <property type="match status" value="1"/>
</dbReference>
<dbReference type="GeneID" id="40385711"/>
<organism evidence="8 9">
    <name type="scientific">Pichia kudriavzevii</name>
    <name type="common">Yeast</name>
    <name type="synonym">Issatchenkia orientalis</name>
    <dbReference type="NCBI Taxonomy" id="4909"/>
    <lineage>
        <taxon>Eukaryota</taxon>
        <taxon>Fungi</taxon>
        <taxon>Dikarya</taxon>
        <taxon>Ascomycota</taxon>
        <taxon>Saccharomycotina</taxon>
        <taxon>Pichiomycetes</taxon>
        <taxon>Pichiales</taxon>
        <taxon>Pichiaceae</taxon>
        <taxon>Pichia</taxon>
    </lineage>
</organism>
<dbReference type="GO" id="GO:0004525">
    <property type="term" value="F:ribonuclease III activity"/>
    <property type="evidence" value="ECO:0007669"/>
    <property type="project" value="InterPro"/>
</dbReference>
<evidence type="ECO:0000256" key="5">
    <source>
        <dbReference type="SAM" id="MobiDB-lite"/>
    </source>
</evidence>
<gene>
    <name evidence="8" type="ORF">C5L36_0D06090</name>
</gene>
<dbReference type="PANTHER" id="PTHR11207:SF0">
    <property type="entry name" value="RIBONUCLEASE 3"/>
    <property type="match status" value="1"/>
</dbReference>
<dbReference type="PANTHER" id="PTHR11207">
    <property type="entry name" value="RIBONUCLEASE III"/>
    <property type="match status" value="1"/>
</dbReference>
<keyword evidence="2" id="KW-0255">Endonuclease</keyword>
<feature type="transmembrane region" description="Helical" evidence="6">
    <location>
        <begin position="12"/>
        <end position="32"/>
    </location>
</feature>
<evidence type="ECO:0000256" key="1">
    <source>
        <dbReference type="ARBA" id="ARBA00022722"/>
    </source>
</evidence>
<keyword evidence="9" id="KW-1185">Reference proteome</keyword>
<dbReference type="Pfam" id="PF18497">
    <property type="entry name" value="RNase_3_N"/>
    <property type="match status" value="1"/>
</dbReference>
<dbReference type="CDD" id="cd00593">
    <property type="entry name" value="RIBOc"/>
    <property type="match status" value="1"/>
</dbReference>
<dbReference type="KEGG" id="pkz:C5L36_0D06090"/>
<dbReference type="Proteomes" id="UP000249293">
    <property type="component" value="Chromosome 4"/>
</dbReference>
<dbReference type="InterPro" id="IPR040540">
    <property type="entry name" value="RNase_3_N"/>
</dbReference>
<keyword evidence="6" id="KW-0472">Membrane</keyword>
<dbReference type="GO" id="GO:0006364">
    <property type="term" value="P:rRNA processing"/>
    <property type="evidence" value="ECO:0007669"/>
    <property type="project" value="TreeGrafter"/>
</dbReference>